<dbReference type="InterPro" id="IPR035965">
    <property type="entry name" value="PAS-like_dom_sf"/>
</dbReference>
<feature type="domain" description="GGDEF" evidence="7">
    <location>
        <begin position="1157"/>
        <end position="1289"/>
    </location>
</feature>
<dbReference type="PANTHER" id="PTHR44757:SF2">
    <property type="entry name" value="BIOFILM ARCHITECTURE MAINTENANCE PROTEIN MBAA"/>
    <property type="match status" value="1"/>
</dbReference>
<dbReference type="Gene3D" id="3.30.450.40">
    <property type="match status" value="2"/>
</dbReference>
<dbReference type="SMART" id="SM00086">
    <property type="entry name" value="PAC"/>
    <property type="match status" value="2"/>
</dbReference>
<dbReference type="EMBL" id="CP098242">
    <property type="protein sequence ID" value="WAW10258.1"/>
    <property type="molecule type" value="Genomic_DNA"/>
</dbReference>
<keyword evidence="9" id="KW-1185">Reference proteome</keyword>
<dbReference type="InterPro" id="IPR029787">
    <property type="entry name" value="Nucleotide_cyclase"/>
</dbReference>
<feature type="transmembrane region" description="Helical" evidence="3">
    <location>
        <begin position="455"/>
        <end position="478"/>
    </location>
</feature>
<dbReference type="Gene3D" id="3.20.20.450">
    <property type="entry name" value="EAL domain"/>
    <property type="match status" value="1"/>
</dbReference>
<evidence type="ECO:0000259" key="5">
    <source>
        <dbReference type="PROSITE" id="PS50113"/>
    </source>
</evidence>
<dbReference type="Pfam" id="PF00990">
    <property type="entry name" value="GGDEF"/>
    <property type="match status" value="1"/>
</dbReference>
<evidence type="ECO:0000313" key="8">
    <source>
        <dbReference type="EMBL" id="WAW10258.1"/>
    </source>
</evidence>
<dbReference type="Proteomes" id="UP001156215">
    <property type="component" value="Chromosome"/>
</dbReference>
<sequence>MQTQKTIDRKHLSARIALLFALFGLLWIAVWHMTLSFLVENDVRRVYGLMIGGALYVFITALYVYHLTSRLPALYGLSRYRPSPVAFMLLHMAFGSVWLLTFQVFIAFLIDDYLTRTRLLSSSGVLLVCCQAMSIYLFLENIADNADDENYEFTHVRGNVRNLLQLFLPVFALAAFVPVICFAALEVFSPRLKKDAFAELQGSARHRVTHIQGWLEERQQSSVLTLSQNNFTNNVEKWRYTGSANAFNLVEGQLEALLQALEYQSIVLFDETGKKLLALGEPVEETAELKSRLQAAPRKRPDYRRGGGKIKIPANADGHTRLDYIIPIFSQAHSNRLLGTVLLQVNPDNYISTYLTHWPADLTTDTRLARDGDQGITMYYLDESEFGDSRIHYIEAPKDSVVIAAARSGQPEGVMSTTNSKGVNVLAAWAPVPGTNWYFVVTRDVRQVLAPLRNLSFWIGSIAVVILLVAGGILFLIWRMQQRAQKVTHRLREEQILGNFYTLPFIGMGILSNDLTSWLQFNDKLCEILGYSRDELQVTPWPQLVTSNDLSEDMQLMEDLLTGQMEELHLQRNLVRKDGEIAIADIHLRCVRKAGGSVEHILLTVEDITRRKEDEAQIHRLNQFYAALSHCNQAIVHSHSPDEMFRKICHAIVNYAGMTIAWIGWLNADDQTVHPISSYSNIPDLVGQLQMLKLSLDPNEPGSRGPTGLAMSESRPVWLQHVDEIINDEMPDSWKAVIVNLNIHSIAVLPLRQNGVYYGTLNVYSDRANAFDESSRELLAEMSTDINFALDNFLRDQARTVAENELRESEQRYRDLYARRMEAEAEIDRLNRLYAALSECNQSIIRCKNENELFQQICADIVQYADFSTVWVGMISPASRTIHPVAAYGIHLNYLDGLAIPLDGEEVSMGPAQRAVRENRPIWVQEVANDPVLKGLWEAGELHDWGSLAVLPLHRKGEVIGVYFICSDYTHAFDVPSQNLLVELVSDIDFAIEHFEREEQLLLSAQVIEHSSEGLMLLDNSGKIAMINPAFTAITGYEFDEVRGKDPNILSSGMYDNDFYAAMWTSVSDGDRWQGEVFNRRKNGTIHPMWLSIKAMRDTLGRLTHYIAMFADLTERKEAEERVHWLSHFDSLTGLPNRTLLRERCNMAVSIAQRKNEPMGMMFIDLDNFKNVNDSLGHGVGDELLKQFADRLRGVVREQDTVARIGGDEFVLLLPGTDTDGAAFLAERLLHVASRPYLVDHHEISLSISIGISLYPTDGNDFDTLSRSADAAMYRAKENGRNDYCFFTVEMQASSARLLQLDNALRRALERDQFTLHYQPKMSLETSRIVGFEALIRWNHPELGFISPAEFIPVAEANGEIVPIGEWVLRTAARQLKEWLDGGFDSLSMSVNLSAVQFRHPRLSEMIMHVLDEFALPPESMHIELTEGVAMENPMAAIAIIDQLHQRGLRISIDDFGTGYSSLAYLKRFSVYILKIDRSFVQDIPADADDMAIVEAVISLADSMGMVTVAEGVETEEQLAFLRERGCKEIQGYLLSRPIPAENIPGFLVEHDLKKGLII</sequence>
<dbReference type="Pfam" id="PF13426">
    <property type="entry name" value="PAS_9"/>
    <property type="match status" value="2"/>
</dbReference>
<dbReference type="InterPro" id="IPR000014">
    <property type="entry name" value="PAS"/>
</dbReference>
<keyword evidence="3" id="KW-1133">Transmembrane helix</keyword>
<reference evidence="8" key="1">
    <citation type="journal article" date="2022" name="Front. Microbiol.">
        <title>New perspectives on an old grouping: The genomic and phenotypic variability of Oxalobacter formigenes and the implications for calcium oxalate stone prevention.</title>
        <authorList>
            <person name="Chmiel J.A."/>
            <person name="Carr C."/>
            <person name="Stuivenberg G.A."/>
            <person name="Venema R."/>
            <person name="Chanyi R.M."/>
            <person name="Al K.F."/>
            <person name="Giguere D."/>
            <person name="Say H."/>
            <person name="Akouris P.P."/>
            <person name="Dominguez Romero S.A."/>
            <person name="Kwong A."/>
            <person name="Tai V."/>
            <person name="Koval S.F."/>
            <person name="Razvi H."/>
            <person name="Bjazevic J."/>
            <person name="Burton J.P."/>
        </authorList>
    </citation>
    <scope>NUCLEOTIDE SEQUENCE</scope>
    <source>
        <strain evidence="8">WoOx3</strain>
    </source>
</reference>
<dbReference type="NCBIfam" id="TIGR00254">
    <property type="entry name" value="GGDEF"/>
    <property type="match status" value="1"/>
</dbReference>
<feature type="domain" description="PAC" evidence="5">
    <location>
        <begin position="1073"/>
        <end position="1125"/>
    </location>
</feature>
<dbReference type="InterPro" id="IPR003018">
    <property type="entry name" value="GAF"/>
</dbReference>
<dbReference type="Pfam" id="PF00563">
    <property type="entry name" value="EAL"/>
    <property type="match status" value="1"/>
</dbReference>
<keyword evidence="2" id="KW-0175">Coiled coil</keyword>
<dbReference type="InterPro" id="IPR035919">
    <property type="entry name" value="EAL_sf"/>
</dbReference>
<evidence type="ECO:0000256" key="2">
    <source>
        <dbReference type="SAM" id="Coils"/>
    </source>
</evidence>
<keyword evidence="3" id="KW-0812">Transmembrane</keyword>
<dbReference type="PANTHER" id="PTHR44757">
    <property type="entry name" value="DIGUANYLATE CYCLASE DGCP"/>
    <property type="match status" value="1"/>
</dbReference>
<dbReference type="GO" id="GO:0071111">
    <property type="term" value="F:cyclic-guanylate-specific phosphodiesterase activity"/>
    <property type="evidence" value="ECO:0007669"/>
    <property type="project" value="UniProtKB-EC"/>
</dbReference>
<evidence type="ECO:0000259" key="4">
    <source>
        <dbReference type="PROSITE" id="PS50112"/>
    </source>
</evidence>
<dbReference type="SMART" id="SM00065">
    <property type="entry name" value="GAF"/>
    <property type="match status" value="2"/>
</dbReference>
<dbReference type="InterPro" id="IPR029016">
    <property type="entry name" value="GAF-like_dom_sf"/>
</dbReference>
<dbReference type="Gene3D" id="3.30.70.270">
    <property type="match status" value="1"/>
</dbReference>
<dbReference type="KEGG" id="ovb:NB640_00910"/>
<feature type="transmembrane region" description="Helical" evidence="3">
    <location>
        <begin position="46"/>
        <end position="65"/>
    </location>
</feature>
<dbReference type="GO" id="GO:0071732">
    <property type="term" value="P:cellular response to nitric oxide"/>
    <property type="evidence" value="ECO:0007669"/>
    <property type="project" value="UniProtKB-ARBA"/>
</dbReference>
<dbReference type="SUPFAM" id="SSF141868">
    <property type="entry name" value="EAL domain-like"/>
    <property type="match status" value="1"/>
</dbReference>
<dbReference type="CDD" id="cd01948">
    <property type="entry name" value="EAL"/>
    <property type="match status" value="1"/>
</dbReference>
<comment type="catalytic activity">
    <reaction evidence="1">
        <text>3',3'-c-di-GMP + H2O = 5'-phosphoguanylyl(3'-&gt;5')guanosine + H(+)</text>
        <dbReference type="Rhea" id="RHEA:24902"/>
        <dbReference type="ChEBI" id="CHEBI:15377"/>
        <dbReference type="ChEBI" id="CHEBI:15378"/>
        <dbReference type="ChEBI" id="CHEBI:58754"/>
        <dbReference type="ChEBI" id="CHEBI:58805"/>
        <dbReference type="EC" id="3.1.4.52"/>
    </reaction>
    <physiologicalReaction direction="left-to-right" evidence="1">
        <dbReference type="Rhea" id="RHEA:24903"/>
    </physiologicalReaction>
</comment>
<dbReference type="NCBIfam" id="TIGR00229">
    <property type="entry name" value="sensory_box"/>
    <property type="match status" value="2"/>
</dbReference>
<dbReference type="PROSITE" id="PS50112">
    <property type="entry name" value="PAS"/>
    <property type="match status" value="1"/>
</dbReference>
<dbReference type="Gene3D" id="3.30.450.20">
    <property type="entry name" value="PAS domain"/>
    <property type="match status" value="3"/>
</dbReference>
<protein>
    <submittedName>
        <fullName evidence="8">EAL domain-containing protein</fullName>
    </submittedName>
</protein>
<dbReference type="SMART" id="SM00091">
    <property type="entry name" value="PAS"/>
    <property type="match status" value="2"/>
</dbReference>
<dbReference type="InterPro" id="IPR000160">
    <property type="entry name" value="GGDEF_dom"/>
</dbReference>
<organism evidence="8 9">
    <name type="scientific">Oxalobacter vibrioformis</name>
    <dbReference type="NCBI Taxonomy" id="933080"/>
    <lineage>
        <taxon>Bacteria</taxon>
        <taxon>Pseudomonadati</taxon>
        <taxon>Pseudomonadota</taxon>
        <taxon>Betaproteobacteria</taxon>
        <taxon>Burkholderiales</taxon>
        <taxon>Oxalobacteraceae</taxon>
        <taxon>Oxalobacter</taxon>
    </lineage>
</organism>
<feature type="domain" description="PAC" evidence="5">
    <location>
        <begin position="568"/>
        <end position="620"/>
    </location>
</feature>
<dbReference type="Pfam" id="PF13185">
    <property type="entry name" value="GAF_2"/>
    <property type="match status" value="2"/>
</dbReference>
<dbReference type="PROSITE" id="PS50113">
    <property type="entry name" value="PAC"/>
    <property type="match status" value="2"/>
</dbReference>
<dbReference type="FunFam" id="3.30.70.270:FF:000001">
    <property type="entry name" value="Diguanylate cyclase domain protein"/>
    <property type="match status" value="1"/>
</dbReference>
<feature type="domain" description="PAS" evidence="4">
    <location>
        <begin position="1006"/>
        <end position="1045"/>
    </location>
</feature>
<accession>A0A9E9P3P6</accession>
<gene>
    <name evidence="8" type="ORF">NB640_00910</name>
</gene>
<feature type="transmembrane region" description="Helical" evidence="3">
    <location>
        <begin position="12"/>
        <end position="34"/>
    </location>
</feature>
<name>A0A9E9P3P6_9BURK</name>
<dbReference type="InterPro" id="IPR001610">
    <property type="entry name" value="PAC"/>
</dbReference>
<evidence type="ECO:0000313" key="9">
    <source>
        <dbReference type="Proteomes" id="UP001156215"/>
    </source>
</evidence>
<evidence type="ECO:0000256" key="1">
    <source>
        <dbReference type="ARBA" id="ARBA00051114"/>
    </source>
</evidence>
<dbReference type="CDD" id="cd00130">
    <property type="entry name" value="PAS"/>
    <property type="match status" value="2"/>
</dbReference>
<dbReference type="SUPFAM" id="SSF55785">
    <property type="entry name" value="PYP-like sensor domain (PAS domain)"/>
    <property type="match status" value="2"/>
</dbReference>
<dbReference type="PROSITE" id="PS50883">
    <property type="entry name" value="EAL"/>
    <property type="match status" value="1"/>
</dbReference>
<dbReference type="InterPro" id="IPR043128">
    <property type="entry name" value="Rev_trsase/Diguanyl_cyclase"/>
</dbReference>
<feature type="transmembrane region" description="Helical" evidence="3">
    <location>
        <begin position="85"/>
        <end position="110"/>
    </location>
</feature>
<dbReference type="CDD" id="cd01949">
    <property type="entry name" value="GGDEF"/>
    <property type="match status" value="1"/>
</dbReference>
<evidence type="ECO:0000259" key="6">
    <source>
        <dbReference type="PROSITE" id="PS50883"/>
    </source>
</evidence>
<dbReference type="RefSeq" id="WP_269309266.1">
    <property type="nucleotide sequence ID" value="NZ_CP098242.1"/>
</dbReference>
<evidence type="ECO:0000259" key="7">
    <source>
        <dbReference type="PROSITE" id="PS50887"/>
    </source>
</evidence>
<feature type="coiled-coil region" evidence="2">
    <location>
        <begin position="799"/>
        <end position="840"/>
    </location>
</feature>
<dbReference type="CDD" id="cd18774">
    <property type="entry name" value="PDC2_HK_sensor"/>
    <property type="match status" value="1"/>
</dbReference>
<dbReference type="FunFam" id="3.20.20.450:FF:000001">
    <property type="entry name" value="Cyclic di-GMP phosphodiesterase yahA"/>
    <property type="match status" value="1"/>
</dbReference>
<dbReference type="SUPFAM" id="SSF55781">
    <property type="entry name" value="GAF domain-like"/>
    <property type="match status" value="2"/>
</dbReference>
<dbReference type="SMART" id="SM00267">
    <property type="entry name" value="GGDEF"/>
    <property type="match status" value="1"/>
</dbReference>
<feature type="transmembrane region" description="Helical" evidence="3">
    <location>
        <begin position="122"/>
        <end position="142"/>
    </location>
</feature>
<feature type="domain" description="EAL" evidence="6">
    <location>
        <begin position="1298"/>
        <end position="1552"/>
    </location>
</feature>
<dbReference type="InterPro" id="IPR000700">
    <property type="entry name" value="PAS-assoc_C"/>
</dbReference>
<dbReference type="PROSITE" id="PS50887">
    <property type="entry name" value="GGDEF"/>
    <property type="match status" value="1"/>
</dbReference>
<feature type="transmembrane region" description="Helical" evidence="3">
    <location>
        <begin position="499"/>
        <end position="519"/>
    </location>
</feature>
<keyword evidence="3" id="KW-0472">Membrane</keyword>
<dbReference type="InterPro" id="IPR001633">
    <property type="entry name" value="EAL_dom"/>
</dbReference>
<dbReference type="SMART" id="SM00052">
    <property type="entry name" value="EAL"/>
    <property type="match status" value="1"/>
</dbReference>
<dbReference type="InterPro" id="IPR052155">
    <property type="entry name" value="Biofilm_reg_signaling"/>
</dbReference>
<proteinExistence type="predicted"/>
<dbReference type="SUPFAM" id="SSF55073">
    <property type="entry name" value="Nucleotide cyclase"/>
    <property type="match status" value="1"/>
</dbReference>
<evidence type="ECO:0000256" key="3">
    <source>
        <dbReference type="SAM" id="Phobius"/>
    </source>
</evidence>
<feature type="transmembrane region" description="Helical" evidence="3">
    <location>
        <begin position="163"/>
        <end position="185"/>
    </location>
</feature>